<accession>A0A6J6VLS8</accession>
<sequence length="69" mass="7525">MYFAPTNSHTFSTEILIFRGLIASPAKDEPRYLAPARSINNWAARAEAISVKAGSVFLSILLDASLDNL</sequence>
<dbReference type="EMBL" id="CAEZZO010000128">
    <property type="protein sequence ID" value="CAB4771865.1"/>
    <property type="molecule type" value="Genomic_DNA"/>
</dbReference>
<evidence type="ECO:0000313" key="1">
    <source>
        <dbReference type="EMBL" id="CAB4771865.1"/>
    </source>
</evidence>
<protein>
    <submittedName>
        <fullName evidence="1">Unannotated protein</fullName>
    </submittedName>
</protein>
<name>A0A6J6VLS8_9ZZZZ</name>
<gene>
    <name evidence="1" type="ORF">UFOPK2886_00804</name>
</gene>
<dbReference type="AlphaFoldDB" id="A0A6J6VLS8"/>
<organism evidence="1">
    <name type="scientific">freshwater metagenome</name>
    <dbReference type="NCBI Taxonomy" id="449393"/>
    <lineage>
        <taxon>unclassified sequences</taxon>
        <taxon>metagenomes</taxon>
        <taxon>ecological metagenomes</taxon>
    </lineage>
</organism>
<reference evidence="1" key="1">
    <citation type="submission" date="2020-05" db="EMBL/GenBank/DDBJ databases">
        <authorList>
            <person name="Chiriac C."/>
            <person name="Salcher M."/>
            <person name="Ghai R."/>
            <person name="Kavagutti S V."/>
        </authorList>
    </citation>
    <scope>NUCLEOTIDE SEQUENCE</scope>
</reference>
<proteinExistence type="predicted"/>